<accession>A0A9P7PZE6</accession>
<dbReference type="InterPro" id="IPR045056">
    <property type="entry name" value="Nop56/Nop58"/>
</dbReference>
<dbReference type="Gene3D" id="1.10.287.4070">
    <property type="match status" value="1"/>
</dbReference>
<dbReference type="GO" id="GO:0032040">
    <property type="term" value="C:small-subunit processome"/>
    <property type="evidence" value="ECO:0007669"/>
    <property type="project" value="InterPro"/>
</dbReference>
<dbReference type="EMBL" id="SRQM01000327">
    <property type="protein sequence ID" value="KAG6112607.1"/>
    <property type="molecule type" value="Genomic_DNA"/>
</dbReference>
<dbReference type="GO" id="GO:0030515">
    <property type="term" value="F:snoRNA binding"/>
    <property type="evidence" value="ECO:0007669"/>
    <property type="project" value="InterPro"/>
</dbReference>
<dbReference type="GO" id="GO:0031428">
    <property type="term" value="C:box C/D methylation guide snoRNP complex"/>
    <property type="evidence" value="ECO:0007669"/>
    <property type="project" value="InterPro"/>
</dbReference>
<dbReference type="PANTHER" id="PTHR10894">
    <property type="entry name" value="NUCLEOLAR PROTEIN 5 NUCLEOLAR PROTEIN NOP5 NOP58"/>
    <property type="match status" value="1"/>
</dbReference>
<dbReference type="SUPFAM" id="SSF89124">
    <property type="entry name" value="Nop domain"/>
    <property type="match status" value="1"/>
</dbReference>
<dbReference type="AlphaFoldDB" id="A0A9P7PZE6"/>
<comment type="similarity">
    <text evidence="1">Belongs to the NOP5/NOP56 family.</text>
</comment>
<keyword evidence="6" id="KW-1185">Reference proteome</keyword>
<feature type="domain" description="NOSIC" evidence="4">
    <location>
        <begin position="167"/>
        <end position="219"/>
    </location>
</feature>
<dbReference type="InterPro" id="IPR002687">
    <property type="entry name" value="Nop_dom"/>
</dbReference>
<comment type="caution">
    <text evidence="5">The sequence shown here is derived from an EMBL/GenBank/DDBJ whole genome shotgun (WGS) entry which is preliminary data.</text>
</comment>
<evidence type="ECO:0000313" key="5">
    <source>
        <dbReference type="EMBL" id="KAG6112607.1"/>
    </source>
</evidence>
<dbReference type="InterPro" id="IPR036070">
    <property type="entry name" value="Nop_dom_sf"/>
</dbReference>
<reference evidence="5 6" key="1">
    <citation type="journal article" date="2020" name="bioRxiv">
        <title>Whole genome comparisons of ergot fungi reveals the divergence and evolution of species within the genus Claviceps are the result of varying mechanisms driving genome evolution and host range expansion.</title>
        <authorList>
            <person name="Wyka S.A."/>
            <person name="Mondo S.J."/>
            <person name="Liu M."/>
            <person name="Dettman J."/>
            <person name="Nalam V."/>
            <person name="Broders K.D."/>
        </authorList>
    </citation>
    <scope>NUCLEOTIDE SEQUENCE [LARGE SCALE GENOMIC DNA]</scope>
    <source>
        <strain evidence="5 6">LM576</strain>
    </source>
</reference>
<evidence type="ECO:0000313" key="6">
    <source>
        <dbReference type="Proteomes" id="UP000732380"/>
    </source>
</evidence>
<proteinExistence type="inferred from homology"/>
<dbReference type="PANTHER" id="PTHR10894:SF1">
    <property type="entry name" value="NUCLEOLAR PROTEIN 58"/>
    <property type="match status" value="1"/>
</dbReference>
<evidence type="ECO:0000259" key="4">
    <source>
        <dbReference type="SMART" id="SM00931"/>
    </source>
</evidence>
<evidence type="ECO:0000256" key="3">
    <source>
        <dbReference type="ARBA" id="ARBA00024837"/>
    </source>
</evidence>
<dbReference type="Proteomes" id="UP000732380">
    <property type="component" value="Unassembled WGS sequence"/>
</dbReference>
<organism evidence="5 6">
    <name type="scientific">Claviceps humidiphila</name>
    <dbReference type="NCBI Taxonomy" id="1294629"/>
    <lineage>
        <taxon>Eukaryota</taxon>
        <taxon>Fungi</taxon>
        <taxon>Dikarya</taxon>
        <taxon>Ascomycota</taxon>
        <taxon>Pezizomycotina</taxon>
        <taxon>Sordariomycetes</taxon>
        <taxon>Hypocreomycetidae</taxon>
        <taxon>Hypocreales</taxon>
        <taxon>Clavicipitaceae</taxon>
        <taxon>Claviceps</taxon>
    </lineage>
</organism>
<evidence type="ECO:0000256" key="1">
    <source>
        <dbReference type="ARBA" id="ARBA00009211"/>
    </source>
</evidence>
<protein>
    <recommendedName>
        <fullName evidence="2">Nucleolar protein 58</fullName>
    </recommendedName>
</protein>
<comment type="function">
    <text evidence="3">Required for pre-18S rRNA processing. May bind microtubules.</text>
</comment>
<dbReference type="SMART" id="SM00931">
    <property type="entry name" value="NOSIC"/>
    <property type="match status" value="1"/>
</dbReference>
<evidence type="ECO:0000256" key="2">
    <source>
        <dbReference type="ARBA" id="ARBA00020379"/>
    </source>
</evidence>
<dbReference type="Pfam" id="PF01798">
    <property type="entry name" value="Nop"/>
    <property type="match status" value="1"/>
</dbReference>
<name>A0A9P7PZE6_9HYPO</name>
<gene>
    <name evidence="5" type="primary">NOP58_2</name>
    <name evidence="5" type="ORF">E4U13_004206</name>
</gene>
<dbReference type="InterPro" id="IPR012976">
    <property type="entry name" value="NOSIC"/>
</dbReference>
<sequence>MSLFVLAKTLAGYGPFEAADEKLFKNEDLAAQLGRPEKLVEIFCPGKLKKFVKFDSAGTAFEETASLEEGNVPELLATLLEDIKSEKKVSLAVADMKLGSAISNLPQFNISLVAGSNTMEVFRGIREHLSSLSPGLEQPIVDRMSLSISHLMSRHKLMFSADKVEPMIIQTIKLFDDIDKELNVYAMRTKEWYGWHFPEVAKILNDNLAYARVIIAVGMRTNVSDTDLSEILPEEVEVAIKAAAEISMGTEIMEEDLENIKLLA</sequence>